<accession>A0A0J1CSW3</accession>
<dbReference type="PANTHER" id="PTHR10272">
    <property type="entry name" value="PLATELET-ACTIVATING FACTOR ACETYLHYDROLASE"/>
    <property type="match status" value="1"/>
</dbReference>
<evidence type="ECO:0000256" key="2">
    <source>
        <dbReference type="ARBA" id="ARBA00022963"/>
    </source>
</evidence>
<organism evidence="6 7">
    <name type="scientific">Caballeronia mineralivorans PML1(12)</name>
    <dbReference type="NCBI Taxonomy" id="908627"/>
    <lineage>
        <taxon>Bacteria</taxon>
        <taxon>Pseudomonadati</taxon>
        <taxon>Pseudomonadota</taxon>
        <taxon>Betaproteobacteria</taxon>
        <taxon>Burkholderiales</taxon>
        <taxon>Burkholderiaceae</taxon>
        <taxon>Caballeronia</taxon>
    </lineage>
</organism>
<keyword evidence="1 6" id="KW-0378">Hydrolase</keyword>
<keyword evidence="2" id="KW-0442">Lipid degradation</keyword>
<dbReference type="GO" id="GO:0003847">
    <property type="term" value="F:1-alkyl-2-acetylglycerophosphocholine esterase activity"/>
    <property type="evidence" value="ECO:0007669"/>
    <property type="project" value="TreeGrafter"/>
</dbReference>
<evidence type="ECO:0000256" key="4">
    <source>
        <dbReference type="SAM" id="SignalP"/>
    </source>
</evidence>
<dbReference type="PATRIC" id="fig|908627.4.peg.5345"/>
<dbReference type="InterPro" id="IPR016986">
    <property type="entry name" value="UCP031982_abhydr"/>
</dbReference>
<dbReference type="AlphaFoldDB" id="A0A0J1CSW3"/>
<reference evidence="6 7" key="1">
    <citation type="journal article" date="2015" name="Genome Announc.">
        <title>Draft Genome Sequence of Burkholderia sp. Strain PML1(12), an Ectomycorrhizosphere-Inhabiting Bacterium with Effective Mineral-Weathering Ability.</title>
        <authorList>
            <person name="Uroz S."/>
            <person name="Oger P."/>
        </authorList>
    </citation>
    <scope>NUCLEOTIDE SEQUENCE [LARGE SCALE GENOMIC DNA]</scope>
    <source>
        <strain evidence="7">PML1(12)</strain>
    </source>
</reference>
<evidence type="ECO:0000256" key="3">
    <source>
        <dbReference type="ARBA" id="ARBA00023098"/>
    </source>
</evidence>
<dbReference type="OrthoDB" id="192696at2"/>
<evidence type="ECO:0000259" key="5">
    <source>
        <dbReference type="Pfam" id="PF01738"/>
    </source>
</evidence>
<dbReference type="Pfam" id="PF01738">
    <property type="entry name" value="DLH"/>
    <property type="match status" value="1"/>
</dbReference>
<dbReference type="EMBL" id="AEJF01000143">
    <property type="protein sequence ID" value="KLU23709.1"/>
    <property type="molecule type" value="Genomic_DNA"/>
</dbReference>
<comment type="caution">
    <text evidence="6">The sequence shown here is derived from an EMBL/GenBank/DDBJ whole genome shotgun (WGS) entry which is preliminary data.</text>
</comment>
<dbReference type="GO" id="GO:0016042">
    <property type="term" value="P:lipid catabolic process"/>
    <property type="evidence" value="ECO:0007669"/>
    <property type="project" value="UniProtKB-KW"/>
</dbReference>
<dbReference type="InterPro" id="IPR002925">
    <property type="entry name" value="Dienelactn_hydro"/>
</dbReference>
<feature type="signal peptide" evidence="4">
    <location>
        <begin position="1"/>
        <end position="19"/>
    </location>
</feature>
<dbReference type="Gene3D" id="3.40.50.1820">
    <property type="entry name" value="alpha/beta hydrolase"/>
    <property type="match status" value="1"/>
</dbReference>
<gene>
    <name evidence="6" type="ORF">EOS_23955</name>
</gene>
<keyword evidence="7" id="KW-1185">Reference proteome</keyword>
<name>A0A0J1CSW3_9BURK</name>
<dbReference type="PIRSF" id="PIRSF031982">
    <property type="entry name" value="UCP031982_abhydr"/>
    <property type="match status" value="1"/>
</dbReference>
<evidence type="ECO:0000313" key="6">
    <source>
        <dbReference type="EMBL" id="KLU23709.1"/>
    </source>
</evidence>
<dbReference type="SUPFAM" id="SSF53474">
    <property type="entry name" value="alpha/beta-Hydrolases"/>
    <property type="match status" value="1"/>
</dbReference>
<evidence type="ECO:0000313" key="7">
    <source>
        <dbReference type="Proteomes" id="UP000035963"/>
    </source>
</evidence>
<keyword evidence="3" id="KW-0443">Lipid metabolism</keyword>
<protein>
    <submittedName>
        <fullName evidence="6">Dienelactone hydrolase</fullName>
    </submittedName>
</protein>
<feature type="chain" id="PRO_5005249305" evidence="4">
    <location>
        <begin position="20"/>
        <end position="328"/>
    </location>
</feature>
<keyword evidence="4" id="KW-0732">Signal</keyword>
<sequence length="328" mass="34877">MRLFILALILIGSVFTASAAPQSYHAGVARLTVPDATAPFDTVIFYPSDTQEVAWKAGPFPIAASLNAPVAEGQRFPVVLISHGHRGAPFSHRDLATRLARDGFIVILPTHIGDASGHPEATTPSQILEDRPRQAKEALDAALADPRFAQHADTARIGMIGYSAGGYTALILAGARPNFAYADTYCRSHDDVASCARHAAGDASPPVDLIAWQPPAEPRLKALVLMDPLAVMFDAAGLASVRIPTLLYRPDDDAYLNAQHNALAVAAGLPNPPQQVVVPGSHFVFVDPCPDAIADQAQLICKDATGVDRASVHRKMESEISAFLHAHL</sequence>
<dbReference type="PANTHER" id="PTHR10272:SF0">
    <property type="entry name" value="PLATELET-ACTIVATING FACTOR ACETYLHYDROLASE"/>
    <property type="match status" value="1"/>
</dbReference>
<dbReference type="RefSeq" id="WP_047849194.1">
    <property type="nucleotide sequence ID" value="NZ_AEJF01000143.1"/>
</dbReference>
<dbReference type="InterPro" id="IPR029058">
    <property type="entry name" value="AB_hydrolase_fold"/>
</dbReference>
<dbReference type="Proteomes" id="UP000035963">
    <property type="component" value="Unassembled WGS sequence"/>
</dbReference>
<evidence type="ECO:0000256" key="1">
    <source>
        <dbReference type="ARBA" id="ARBA00022801"/>
    </source>
</evidence>
<proteinExistence type="predicted"/>
<feature type="domain" description="Dienelactone hydrolase" evidence="5">
    <location>
        <begin position="66"/>
        <end position="179"/>
    </location>
</feature>